<name>A0A1N6W2B5_9ACTN</name>
<accession>A0A1N6W2B5</accession>
<proteinExistence type="predicted"/>
<dbReference type="Proteomes" id="UP000186096">
    <property type="component" value="Unassembled WGS sequence"/>
</dbReference>
<protein>
    <recommendedName>
        <fullName evidence="3">Abi-like protein</fullName>
    </recommendedName>
</protein>
<reference evidence="2" key="1">
    <citation type="submission" date="2017-01" db="EMBL/GenBank/DDBJ databases">
        <authorList>
            <person name="Varghese N."/>
            <person name="Submissions S."/>
        </authorList>
    </citation>
    <scope>NUCLEOTIDE SEQUENCE [LARGE SCALE GENOMIC DNA]</scope>
    <source>
        <strain evidence="2">ATCC 12950</strain>
    </source>
</reference>
<keyword evidence="2" id="KW-1185">Reference proteome</keyword>
<evidence type="ECO:0008006" key="3">
    <source>
        <dbReference type="Google" id="ProtNLM"/>
    </source>
</evidence>
<dbReference type="AlphaFoldDB" id="A0A1N6W2B5"/>
<dbReference type="STRING" id="58117.SAMN05421833_10456"/>
<organism evidence="1 2">
    <name type="scientific">Microbispora rosea</name>
    <dbReference type="NCBI Taxonomy" id="58117"/>
    <lineage>
        <taxon>Bacteria</taxon>
        <taxon>Bacillati</taxon>
        <taxon>Actinomycetota</taxon>
        <taxon>Actinomycetes</taxon>
        <taxon>Streptosporangiales</taxon>
        <taxon>Streptosporangiaceae</taxon>
        <taxon>Microbispora</taxon>
    </lineage>
</organism>
<gene>
    <name evidence="1" type="ORF">SAMN05421833_10456</name>
</gene>
<sequence length="220" mass="25913">MLKGYVMVFQLPNWVARLLSVPRFRAYLDATGGDVERAWELYRWNVEVSEAFYGPLHCIEVGLRNAEHRLLTTRYGQADWWYAAPLTKHDTCRVDKAYADLARKGASSPTPDDVVTELGFGFWVSLLNRTYDRHLWVPALHRAFPHYHGRRSSLHDALLSMVLFRNRIMHHEPIHHRDLAADHRKIYRVLNYMEPAITRWLRGFDRVPNVLARRPEEGRR</sequence>
<evidence type="ECO:0000313" key="1">
    <source>
        <dbReference type="EMBL" id="SIQ84267.1"/>
    </source>
</evidence>
<dbReference type="EMBL" id="FTNI01000004">
    <property type="protein sequence ID" value="SIQ84267.1"/>
    <property type="molecule type" value="Genomic_DNA"/>
</dbReference>
<evidence type="ECO:0000313" key="2">
    <source>
        <dbReference type="Proteomes" id="UP000186096"/>
    </source>
</evidence>